<accession>A0A6B2QSL4</accession>
<dbReference type="EMBL" id="JAAGRN010000001">
    <property type="protein sequence ID" value="NDY81686.1"/>
    <property type="molecule type" value="Genomic_DNA"/>
</dbReference>
<dbReference type="PANTHER" id="PTHR44154:SF1">
    <property type="entry name" value="QUINONE OXIDOREDUCTASE"/>
    <property type="match status" value="1"/>
</dbReference>
<dbReference type="InterPro" id="IPR051603">
    <property type="entry name" value="Zinc-ADH_QOR/CCCR"/>
</dbReference>
<dbReference type="GO" id="GO:0016491">
    <property type="term" value="F:oxidoreductase activity"/>
    <property type="evidence" value="ECO:0007669"/>
    <property type="project" value="InterPro"/>
</dbReference>
<comment type="caution">
    <text evidence="3">The sequence shown here is derived from an EMBL/GenBank/DDBJ whole genome shotgun (WGS) entry which is preliminary data.</text>
</comment>
<dbReference type="SMART" id="SM00829">
    <property type="entry name" value="PKS_ER"/>
    <property type="match status" value="1"/>
</dbReference>
<reference evidence="3" key="1">
    <citation type="submission" date="2020-02" db="EMBL/GenBank/DDBJ databases">
        <authorList>
            <person name="Chen W.-M."/>
        </authorList>
    </citation>
    <scope>NUCLEOTIDE SEQUENCE</scope>
    <source>
        <strain evidence="3">NBD-18</strain>
    </source>
</reference>
<evidence type="ECO:0000313" key="3">
    <source>
        <dbReference type="EMBL" id="NDY81686.1"/>
    </source>
</evidence>
<proteinExistence type="predicted"/>
<dbReference type="Pfam" id="PF08240">
    <property type="entry name" value="ADH_N"/>
    <property type="match status" value="1"/>
</dbReference>
<dbReference type="InterPro" id="IPR013154">
    <property type="entry name" value="ADH-like_N"/>
</dbReference>
<feature type="domain" description="Enoyl reductase (ER)" evidence="2">
    <location>
        <begin position="11"/>
        <end position="323"/>
    </location>
</feature>
<dbReference type="Gene3D" id="3.40.50.720">
    <property type="entry name" value="NAD(P)-binding Rossmann-like Domain"/>
    <property type="match status" value="1"/>
</dbReference>
<protein>
    <submittedName>
        <fullName evidence="3">NADPH:quinone reductase</fullName>
    </submittedName>
</protein>
<dbReference type="InterPro" id="IPR011032">
    <property type="entry name" value="GroES-like_sf"/>
</dbReference>
<dbReference type="Pfam" id="PF00107">
    <property type="entry name" value="ADH_zinc_N"/>
    <property type="match status" value="1"/>
</dbReference>
<dbReference type="InterPro" id="IPR020843">
    <property type="entry name" value="ER"/>
</dbReference>
<name>A0A6B2QSL4_9BURK</name>
<dbReference type="SUPFAM" id="SSF50129">
    <property type="entry name" value="GroES-like"/>
    <property type="match status" value="1"/>
</dbReference>
<dbReference type="InterPro" id="IPR036291">
    <property type="entry name" value="NAD(P)-bd_dom_sf"/>
</dbReference>
<dbReference type="AlphaFoldDB" id="A0A6B2QSL4"/>
<dbReference type="InterPro" id="IPR013149">
    <property type="entry name" value="ADH-like_C"/>
</dbReference>
<dbReference type="CDD" id="cd08253">
    <property type="entry name" value="zeta_crystallin"/>
    <property type="match status" value="1"/>
</dbReference>
<dbReference type="Gene3D" id="3.90.180.10">
    <property type="entry name" value="Medium-chain alcohol dehydrogenases, catalytic domain"/>
    <property type="match status" value="1"/>
</dbReference>
<sequence length="329" mass="35308">MKAAWYEKNGEARDVLIVDDVHTPQPGPGEVRVKIMVSGVNPSDFKSRRTRPLNADRIIPHSDAGGVIDAVGEGVPHERIGQRVWVWNGQWQRPFGTCAQYIAIPSDLAVDLPANCDYDAAACMGIPGLTAFEAVRRLGDISGKTILVIGAASSVSHYAVQMAVLKGARVIGTVGSEAKAAHARAAGATDTINYKTENVAERVKALTGGRGVDGIIDMDFSTTIDLIRKGALAPHGTLSCFGSNSHDEPQVPFRLMLTTSLNMHFFLIYDLTASERAYAVKELNALLASGRLKHAIAARFSLDQIVAAHESVEQGRYMGNVVIDMTLSS</sequence>
<gene>
    <name evidence="3" type="ORF">G3I67_00430</name>
</gene>
<keyword evidence="1" id="KW-0521">NADP</keyword>
<organism evidence="3">
    <name type="scientific">Sheuella amnicola</name>
    <dbReference type="NCBI Taxonomy" id="2707330"/>
    <lineage>
        <taxon>Bacteria</taxon>
        <taxon>Pseudomonadati</taxon>
        <taxon>Pseudomonadota</taxon>
        <taxon>Betaproteobacteria</taxon>
        <taxon>Burkholderiales</taxon>
        <taxon>Alcaligenaceae</taxon>
        <taxon>Sheuella</taxon>
    </lineage>
</organism>
<dbReference type="PANTHER" id="PTHR44154">
    <property type="entry name" value="QUINONE OXIDOREDUCTASE"/>
    <property type="match status" value="1"/>
</dbReference>
<evidence type="ECO:0000259" key="2">
    <source>
        <dbReference type="SMART" id="SM00829"/>
    </source>
</evidence>
<evidence type="ECO:0000256" key="1">
    <source>
        <dbReference type="ARBA" id="ARBA00022857"/>
    </source>
</evidence>
<dbReference type="SUPFAM" id="SSF51735">
    <property type="entry name" value="NAD(P)-binding Rossmann-fold domains"/>
    <property type="match status" value="1"/>
</dbReference>
<dbReference type="RefSeq" id="WP_163651022.1">
    <property type="nucleotide sequence ID" value="NZ_JAAGRN010000001.1"/>
</dbReference>